<proteinExistence type="predicted"/>
<name>A0A1B4XWN2_9CAUD</name>
<sequence>MIKVVKEDPELFENFGVNERCTLCSKETQYWHEPTNSPVCQSCAETQTVKYLKCVNSAKKRMEAFIISEKFSFTKSDTANLETFKKSLISKGYDSEEDVDKLTSGTFIYFCYLIYN</sequence>
<protein>
    <submittedName>
        <fullName evidence="1">Uncharacterized protein</fullName>
    </submittedName>
</protein>
<evidence type="ECO:0000313" key="1">
    <source>
        <dbReference type="EMBL" id="BAV39195.1"/>
    </source>
</evidence>
<gene>
    <name evidence="1" type="ORF">BPT24_072</name>
</gene>
<reference evidence="1 2" key="1">
    <citation type="submission" date="2016-07" db="EMBL/GenBank/DDBJ databases">
        <title>Characterization of three bacteriophages infecting bacteria isolated from shrimp culture pond water.</title>
        <authorList>
            <person name="Khoa H.V."/>
        </authorList>
    </citation>
    <scope>NUCLEOTIDE SEQUENCE [LARGE SCALE GENOMIC DNA]</scope>
</reference>
<dbReference type="EMBL" id="LC168164">
    <property type="protein sequence ID" value="BAV39195.1"/>
    <property type="molecule type" value="Genomic_DNA"/>
</dbReference>
<accession>A0A1B4XWN2</accession>
<dbReference type="Proteomes" id="UP000224877">
    <property type="component" value="Segment"/>
</dbReference>
<organism evidence="1 2">
    <name type="scientific">Tenacibaculum phage pT24</name>
    <dbReference type="NCBI Taxonomy" id="1880590"/>
    <lineage>
        <taxon>Viruses</taxon>
        <taxon>Duplodnaviria</taxon>
        <taxon>Heunggongvirae</taxon>
        <taxon>Uroviricota</taxon>
        <taxon>Caudoviricetes</taxon>
        <taxon>Kungbxnavirus</taxon>
        <taxon>Kungbxnavirus pT24</taxon>
    </lineage>
</organism>
<keyword evidence="2" id="KW-1185">Reference proteome</keyword>
<evidence type="ECO:0000313" key="2">
    <source>
        <dbReference type="Proteomes" id="UP000224877"/>
    </source>
</evidence>